<comment type="catalytic activity">
    <reaction evidence="10">
        <text>an acyl phosphate + sn-glycerol 3-phosphate = a 1-acyl-sn-glycero-3-phosphate + phosphate</text>
        <dbReference type="Rhea" id="RHEA:34075"/>
        <dbReference type="ChEBI" id="CHEBI:43474"/>
        <dbReference type="ChEBI" id="CHEBI:57597"/>
        <dbReference type="ChEBI" id="CHEBI:57970"/>
        <dbReference type="ChEBI" id="CHEBI:59918"/>
        <dbReference type="EC" id="2.3.1.275"/>
    </reaction>
</comment>
<dbReference type="eggNOG" id="COG0344">
    <property type="taxonomic scope" value="Bacteria"/>
</dbReference>
<dbReference type="Proteomes" id="UP000060787">
    <property type="component" value="Chromosome"/>
</dbReference>
<dbReference type="GO" id="GO:0008654">
    <property type="term" value="P:phospholipid biosynthetic process"/>
    <property type="evidence" value="ECO:0007669"/>
    <property type="project" value="UniProtKB-UniRule"/>
</dbReference>
<feature type="transmembrane region" description="Helical" evidence="10">
    <location>
        <begin position="94"/>
        <end position="113"/>
    </location>
</feature>
<feature type="transmembrane region" description="Helical" evidence="10">
    <location>
        <begin position="150"/>
        <end position="169"/>
    </location>
</feature>
<dbReference type="UniPathway" id="UPA00085"/>
<gene>
    <name evidence="10 11" type="primary">plsY</name>
    <name evidence="11" type="ORF">LA76x_0991</name>
</gene>
<evidence type="ECO:0000256" key="7">
    <source>
        <dbReference type="ARBA" id="ARBA00023136"/>
    </source>
</evidence>
<feature type="transmembrane region" description="Helical" evidence="10">
    <location>
        <begin position="59"/>
        <end position="82"/>
    </location>
</feature>
<accession>A0A0S2F6K9</accession>
<dbReference type="EMBL" id="CP011129">
    <property type="protein sequence ID" value="ALN79152.1"/>
    <property type="molecule type" value="Genomic_DNA"/>
</dbReference>
<dbReference type="PANTHER" id="PTHR30309">
    <property type="entry name" value="INNER MEMBRANE PROTEIN YGIH"/>
    <property type="match status" value="1"/>
</dbReference>
<keyword evidence="6 10" id="KW-0443">Lipid metabolism</keyword>
<keyword evidence="2 10" id="KW-0444">Lipid biosynthesis</keyword>
<dbReference type="EC" id="2.3.1.275" evidence="10"/>
<keyword evidence="3 10" id="KW-0808">Transferase</keyword>
<keyword evidence="4 10" id="KW-0812">Transmembrane</keyword>
<proteinExistence type="inferred from homology"/>
<evidence type="ECO:0000313" key="11">
    <source>
        <dbReference type="EMBL" id="ALN79152.1"/>
    </source>
</evidence>
<dbReference type="GO" id="GO:0043772">
    <property type="term" value="F:acyl-phosphate glycerol-3-phosphate acyltransferase activity"/>
    <property type="evidence" value="ECO:0007669"/>
    <property type="project" value="UniProtKB-UniRule"/>
</dbReference>
<dbReference type="PANTHER" id="PTHR30309:SF0">
    <property type="entry name" value="GLYCEROL-3-PHOSPHATE ACYLTRANSFERASE-RELATED"/>
    <property type="match status" value="1"/>
</dbReference>
<comment type="subcellular location">
    <subcellularLocation>
        <location evidence="10">Cell membrane</location>
        <topology evidence="10">Multi-pass membrane protein</topology>
    </subcellularLocation>
</comment>
<dbReference type="NCBIfam" id="TIGR00023">
    <property type="entry name" value="glycerol-3-phosphate 1-O-acyltransferase PlsY"/>
    <property type="match status" value="1"/>
</dbReference>
<evidence type="ECO:0000256" key="10">
    <source>
        <dbReference type="HAMAP-Rule" id="MF_01043"/>
    </source>
</evidence>
<keyword evidence="11" id="KW-0012">Acyltransferase</keyword>
<evidence type="ECO:0000256" key="1">
    <source>
        <dbReference type="ARBA" id="ARBA00022475"/>
    </source>
</evidence>
<keyword evidence="7 10" id="KW-0472">Membrane</keyword>
<sequence length="217" mass="22675">MSAAVAVAPLSVSLLLAAYAIGSLSGSLLFGRLRGVDIREQGSGNAGGTNAFRTQGLRFALVVVVFDIGKGALATWLALSFAPVGADLSVTVHGYLAAFAAVLGHVWPIWHGFRGGKGAATLVGGLMVLWPFAVPLLVLVWAVVLIVSGYVGLATVIAALCLPVLAWLGDAGLPRQWFAIAAALLVVFTHRGNLARLRAGTESRFAGARLLHRWRRS</sequence>
<keyword evidence="9 10" id="KW-1208">Phospholipid metabolism</keyword>
<dbReference type="KEGG" id="lab:LA76x_0991"/>
<keyword evidence="8 10" id="KW-0594">Phospholipid biosynthesis</keyword>
<comment type="similarity">
    <text evidence="10">Belongs to the PlsY family.</text>
</comment>
<dbReference type="AlphaFoldDB" id="A0A0S2F6K9"/>
<evidence type="ECO:0000256" key="6">
    <source>
        <dbReference type="ARBA" id="ARBA00023098"/>
    </source>
</evidence>
<dbReference type="PATRIC" id="fig|84531.8.peg.1021"/>
<organism evidence="11 12">
    <name type="scientific">Lysobacter antibioticus</name>
    <dbReference type="NCBI Taxonomy" id="84531"/>
    <lineage>
        <taxon>Bacteria</taxon>
        <taxon>Pseudomonadati</taxon>
        <taxon>Pseudomonadota</taxon>
        <taxon>Gammaproteobacteria</taxon>
        <taxon>Lysobacterales</taxon>
        <taxon>Lysobacteraceae</taxon>
        <taxon>Lysobacter</taxon>
    </lineage>
</organism>
<comment type="function">
    <text evidence="10">Catalyzes the transfer of an acyl group from acyl-phosphate (acyl-PO(4)) to glycerol-3-phosphate (G3P) to form lysophosphatidic acid (LPA). This enzyme utilizes acyl-phosphate as fatty acyl donor, but not acyl-CoA or acyl-ACP.</text>
</comment>
<reference evidence="11 12" key="1">
    <citation type="journal article" date="2015" name="BMC Genomics">
        <title>Comparative genomics and metabolic profiling of the genus Lysobacter.</title>
        <authorList>
            <person name="de Bruijn I."/>
            <person name="Cheng X."/>
            <person name="de Jager V."/>
            <person name="Exposito R.G."/>
            <person name="Watrous J."/>
            <person name="Patel N."/>
            <person name="Postma J."/>
            <person name="Dorrestein P.C."/>
            <person name="Kobayashi D."/>
            <person name="Raaijmakers J.M."/>
        </authorList>
    </citation>
    <scope>NUCLEOTIDE SEQUENCE [LARGE SCALE GENOMIC DNA]</scope>
    <source>
        <strain evidence="11 12">76</strain>
    </source>
</reference>
<feature type="transmembrane region" description="Helical" evidence="10">
    <location>
        <begin position="175"/>
        <end position="194"/>
    </location>
</feature>
<comment type="subunit">
    <text evidence="10">Probably interacts with PlsX.</text>
</comment>
<dbReference type="SMART" id="SM01207">
    <property type="entry name" value="G3P_acyltransf"/>
    <property type="match status" value="1"/>
</dbReference>
<keyword evidence="12" id="KW-1185">Reference proteome</keyword>
<protein>
    <recommendedName>
        <fullName evidence="10">Glycerol-3-phosphate acyltransferase</fullName>
    </recommendedName>
    <alternativeName>
        <fullName evidence="10">Acyl-PO4 G3P acyltransferase</fullName>
    </alternativeName>
    <alternativeName>
        <fullName evidence="10">Acyl-phosphate--glycerol-3-phosphate acyltransferase</fullName>
    </alternativeName>
    <alternativeName>
        <fullName evidence="10">G3P acyltransferase</fullName>
        <shortName evidence="10">GPAT</shortName>
        <ecNumber evidence="10">2.3.1.275</ecNumber>
    </alternativeName>
    <alternativeName>
        <fullName evidence="10">Lysophosphatidic acid synthase</fullName>
        <shortName evidence="10">LPA synthase</shortName>
    </alternativeName>
</protein>
<evidence type="ECO:0000256" key="3">
    <source>
        <dbReference type="ARBA" id="ARBA00022679"/>
    </source>
</evidence>
<dbReference type="GO" id="GO:0005886">
    <property type="term" value="C:plasma membrane"/>
    <property type="evidence" value="ECO:0007669"/>
    <property type="project" value="UniProtKB-SubCell"/>
</dbReference>
<evidence type="ECO:0000256" key="2">
    <source>
        <dbReference type="ARBA" id="ARBA00022516"/>
    </source>
</evidence>
<name>A0A0S2F6K9_LYSAN</name>
<keyword evidence="5 10" id="KW-1133">Transmembrane helix</keyword>
<evidence type="ECO:0000313" key="12">
    <source>
        <dbReference type="Proteomes" id="UP000060787"/>
    </source>
</evidence>
<comment type="pathway">
    <text evidence="10">Lipid metabolism; phospholipid metabolism.</text>
</comment>
<dbReference type="Pfam" id="PF02660">
    <property type="entry name" value="G3P_acyltransf"/>
    <property type="match status" value="1"/>
</dbReference>
<dbReference type="HAMAP" id="MF_01043">
    <property type="entry name" value="PlsY"/>
    <property type="match status" value="1"/>
</dbReference>
<evidence type="ECO:0000256" key="8">
    <source>
        <dbReference type="ARBA" id="ARBA00023209"/>
    </source>
</evidence>
<dbReference type="STRING" id="84531.LA76x_0991"/>
<feature type="transmembrane region" description="Helical" evidence="10">
    <location>
        <begin position="119"/>
        <end position="143"/>
    </location>
</feature>
<evidence type="ECO:0000256" key="9">
    <source>
        <dbReference type="ARBA" id="ARBA00023264"/>
    </source>
</evidence>
<dbReference type="InterPro" id="IPR003811">
    <property type="entry name" value="G3P_acylTferase_PlsY"/>
</dbReference>
<keyword evidence="1 10" id="KW-1003">Cell membrane</keyword>
<evidence type="ECO:0000256" key="5">
    <source>
        <dbReference type="ARBA" id="ARBA00022989"/>
    </source>
</evidence>
<evidence type="ECO:0000256" key="4">
    <source>
        <dbReference type="ARBA" id="ARBA00022692"/>
    </source>
</evidence>